<reference evidence="3" key="2">
    <citation type="submission" date="2014-06" db="EMBL/GenBank/DDBJ databases">
        <title>The complete genome of Blastobotrys (Arxula) adeninivorans LS3 - a yeast of biotechnological interest.</title>
        <authorList>
            <person name="Kunze G."/>
            <person name="Gaillardin C."/>
            <person name="Czernicka M."/>
            <person name="Durrens P."/>
            <person name="Martin T."/>
            <person name="Boer E."/>
            <person name="Gabaldon T."/>
            <person name="Cruz J."/>
            <person name="Talla E."/>
            <person name="Marck C."/>
            <person name="Goffeau A."/>
            <person name="Barbe V."/>
            <person name="Baret P."/>
            <person name="Baronian K."/>
            <person name="Beier S."/>
            <person name="Bleykasten C."/>
            <person name="Bode R."/>
            <person name="Casaregola S."/>
            <person name="Despons L."/>
            <person name="Fairhead C."/>
            <person name="Giersberg M."/>
            <person name="Gierski P."/>
            <person name="Hahnel U."/>
            <person name="Hartmann A."/>
            <person name="Jankowska D."/>
            <person name="Jubin C."/>
            <person name="Jung P."/>
            <person name="Lafontaine I."/>
            <person name="Leh-Louis V."/>
            <person name="Lemaire M."/>
            <person name="Marcet-Houben M."/>
            <person name="Mascher M."/>
            <person name="Morel G."/>
            <person name="Richard G.-F."/>
            <person name="Riechen J."/>
            <person name="Sacerdot C."/>
            <person name="Sarkar A."/>
            <person name="Savel G."/>
            <person name="Schacherer J."/>
            <person name="Sherman D."/>
            <person name="Straub M.-L."/>
            <person name="Stein N."/>
            <person name="Thierry A."/>
            <person name="Trautwein-Schult A."/>
            <person name="Westhof E."/>
            <person name="Worch S."/>
            <person name="Dujon B."/>
            <person name="Souciet J.-L."/>
            <person name="Wincker P."/>
            <person name="Scholz U."/>
            <person name="Neuveglise N."/>
        </authorList>
    </citation>
    <scope>NUCLEOTIDE SEQUENCE</scope>
    <source>
        <strain evidence="3">LS3</strain>
    </source>
</reference>
<evidence type="ECO:0000313" key="3">
    <source>
        <dbReference type="EMBL" id="CDP38423.1"/>
    </source>
</evidence>
<name>A0A060TBS6_BLAAD</name>
<comment type="similarity">
    <text evidence="1">Belongs to the AIM32 family.</text>
</comment>
<dbReference type="Gene3D" id="3.40.30.10">
    <property type="entry name" value="Glutaredoxin"/>
    <property type="match status" value="1"/>
</dbReference>
<dbReference type="EMBL" id="HG937694">
    <property type="protein sequence ID" value="CDP38423.1"/>
    <property type="molecule type" value="Genomic_DNA"/>
</dbReference>
<protein>
    <recommendedName>
        <fullName evidence="2">Altered inheritance of mitochondria protein 32</fullName>
    </recommendedName>
</protein>
<accession>A0A060TBS6</accession>
<dbReference type="Pfam" id="PF06999">
    <property type="entry name" value="Suc_Fer-like"/>
    <property type="match status" value="1"/>
</dbReference>
<proteinExistence type="inferred from homology"/>
<dbReference type="CDD" id="cd03062">
    <property type="entry name" value="TRX_Fd_Sucrase"/>
    <property type="match status" value="1"/>
</dbReference>
<dbReference type="PANTHER" id="PTHR31902:SF7">
    <property type="entry name" value="ALTERED INHERITANCE OF MITOCHONDRIA PROTEIN 32"/>
    <property type="match status" value="1"/>
</dbReference>
<sequence length="281" mass="31003">MMQSVRRFPRITTRIALTGPRLIHSTSILRGSVEKCPPPDRDTGCTYCMPDMDKFPKPTKQVPPVPFHAKHLVISTGTSDWPSRIHTDETSMAAVLEPLKRGVLSTKDPVLITNSDLPVHEGVDPTQAGSAFLYPDGLYFPSIPYEKMEQFAEAYLGDRVGDEILPDIPVLEHKSPIVLICGHGARDERCGIIAPMLAKEFKAALTQHDLLYDPETNPEGVRVALCSHIGGHAFAGNVIYHCGDQGADPVWYSLVFPHHVQGIVKTTIVDGNIVQELARRR</sequence>
<gene>
    <name evidence="3" type="ORF">GNLVRS02_ARAD1D34342g</name>
</gene>
<dbReference type="PhylomeDB" id="A0A060TBS6"/>
<dbReference type="InterPro" id="IPR036249">
    <property type="entry name" value="Thioredoxin-like_sf"/>
</dbReference>
<dbReference type="PANTHER" id="PTHR31902">
    <property type="entry name" value="ACTIN PATCHES DISTAL PROTEIN 1"/>
    <property type="match status" value="1"/>
</dbReference>
<evidence type="ECO:0000256" key="2">
    <source>
        <dbReference type="ARBA" id="ARBA00040895"/>
    </source>
</evidence>
<dbReference type="InterPro" id="IPR009737">
    <property type="entry name" value="Aim32/Apd1-like"/>
</dbReference>
<dbReference type="SUPFAM" id="SSF52833">
    <property type="entry name" value="Thioredoxin-like"/>
    <property type="match status" value="1"/>
</dbReference>
<organism evidence="3">
    <name type="scientific">Blastobotrys adeninivorans</name>
    <name type="common">Yeast</name>
    <name type="synonym">Arxula adeninivorans</name>
    <dbReference type="NCBI Taxonomy" id="409370"/>
    <lineage>
        <taxon>Eukaryota</taxon>
        <taxon>Fungi</taxon>
        <taxon>Dikarya</taxon>
        <taxon>Ascomycota</taxon>
        <taxon>Saccharomycotina</taxon>
        <taxon>Dipodascomycetes</taxon>
        <taxon>Dipodascales</taxon>
        <taxon>Trichomonascaceae</taxon>
        <taxon>Blastobotrys</taxon>
    </lineage>
</organism>
<evidence type="ECO:0000256" key="1">
    <source>
        <dbReference type="ARBA" id="ARBA00038208"/>
    </source>
</evidence>
<reference evidence="3" key="1">
    <citation type="submission" date="2014-02" db="EMBL/GenBank/DDBJ databases">
        <authorList>
            <person name="Genoscope - CEA"/>
        </authorList>
    </citation>
    <scope>NUCLEOTIDE SEQUENCE</scope>
    <source>
        <strain evidence="3">LS3</strain>
    </source>
</reference>
<dbReference type="AlphaFoldDB" id="A0A060TBS6"/>